<evidence type="ECO:0000313" key="2">
    <source>
        <dbReference type="EMBL" id="KIM26868.1"/>
    </source>
</evidence>
<dbReference type="EMBL" id="KN824303">
    <property type="protein sequence ID" value="KIM26868.1"/>
    <property type="molecule type" value="Genomic_DNA"/>
</dbReference>
<proteinExistence type="predicted"/>
<keyword evidence="1" id="KW-0472">Membrane</keyword>
<gene>
    <name evidence="2" type="ORF">M408DRAFT_178423</name>
</gene>
<keyword evidence="1" id="KW-0812">Transmembrane</keyword>
<evidence type="ECO:0000256" key="1">
    <source>
        <dbReference type="SAM" id="Phobius"/>
    </source>
</evidence>
<sequence>MFQVTSSSTRAATPAATLVCFDLCTPTHVVLVLLLLVRSNLFTNTILSHICPGYRRKLLGPVATRTYIHEQRVSSNS</sequence>
<accession>A0A0C2WKK8</accession>
<protein>
    <submittedName>
        <fullName evidence="2">Uncharacterized protein</fullName>
    </submittedName>
</protein>
<dbReference type="Proteomes" id="UP000054097">
    <property type="component" value="Unassembled WGS sequence"/>
</dbReference>
<keyword evidence="3" id="KW-1185">Reference proteome</keyword>
<evidence type="ECO:0000313" key="3">
    <source>
        <dbReference type="Proteomes" id="UP000054097"/>
    </source>
</evidence>
<reference evidence="3" key="2">
    <citation type="submission" date="2015-01" db="EMBL/GenBank/DDBJ databases">
        <title>Evolutionary Origins and Diversification of the Mycorrhizal Mutualists.</title>
        <authorList>
            <consortium name="DOE Joint Genome Institute"/>
            <consortium name="Mycorrhizal Genomics Consortium"/>
            <person name="Kohler A."/>
            <person name="Kuo A."/>
            <person name="Nagy L.G."/>
            <person name="Floudas D."/>
            <person name="Copeland A."/>
            <person name="Barry K.W."/>
            <person name="Cichocki N."/>
            <person name="Veneault-Fourrey C."/>
            <person name="LaButti K."/>
            <person name="Lindquist E.A."/>
            <person name="Lipzen A."/>
            <person name="Lundell T."/>
            <person name="Morin E."/>
            <person name="Murat C."/>
            <person name="Riley R."/>
            <person name="Ohm R."/>
            <person name="Sun H."/>
            <person name="Tunlid A."/>
            <person name="Henrissat B."/>
            <person name="Grigoriev I.V."/>
            <person name="Hibbett D.S."/>
            <person name="Martin F."/>
        </authorList>
    </citation>
    <scope>NUCLEOTIDE SEQUENCE [LARGE SCALE GENOMIC DNA]</scope>
    <source>
        <strain evidence="3">MAFF 305830</strain>
    </source>
</reference>
<reference evidence="2 3" key="1">
    <citation type="submission" date="2014-04" db="EMBL/GenBank/DDBJ databases">
        <authorList>
            <consortium name="DOE Joint Genome Institute"/>
            <person name="Kuo A."/>
            <person name="Zuccaro A."/>
            <person name="Kohler A."/>
            <person name="Nagy L.G."/>
            <person name="Floudas D."/>
            <person name="Copeland A."/>
            <person name="Barry K.W."/>
            <person name="Cichocki N."/>
            <person name="Veneault-Fourrey C."/>
            <person name="LaButti K."/>
            <person name="Lindquist E.A."/>
            <person name="Lipzen A."/>
            <person name="Lundell T."/>
            <person name="Morin E."/>
            <person name="Murat C."/>
            <person name="Sun H."/>
            <person name="Tunlid A."/>
            <person name="Henrissat B."/>
            <person name="Grigoriev I.V."/>
            <person name="Hibbett D.S."/>
            <person name="Martin F."/>
            <person name="Nordberg H.P."/>
            <person name="Cantor M.N."/>
            <person name="Hua S.X."/>
        </authorList>
    </citation>
    <scope>NUCLEOTIDE SEQUENCE [LARGE SCALE GENOMIC DNA]</scope>
    <source>
        <strain evidence="2 3">MAFF 305830</strain>
    </source>
</reference>
<dbReference type="AlphaFoldDB" id="A0A0C2WKK8"/>
<name>A0A0C2WKK8_SERVB</name>
<organism evidence="2 3">
    <name type="scientific">Serendipita vermifera MAFF 305830</name>
    <dbReference type="NCBI Taxonomy" id="933852"/>
    <lineage>
        <taxon>Eukaryota</taxon>
        <taxon>Fungi</taxon>
        <taxon>Dikarya</taxon>
        <taxon>Basidiomycota</taxon>
        <taxon>Agaricomycotina</taxon>
        <taxon>Agaricomycetes</taxon>
        <taxon>Sebacinales</taxon>
        <taxon>Serendipitaceae</taxon>
        <taxon>Serendipita</taxon>
    </lineage>
</organism>
<keyword evidence="1" id="KW-1133">Transmembrane helix</keyword>
<dbReference type="HOGENOM" id="CLU_2639650_0_0_1"/>
<feature type="transmembrane region" description="Helical" evidence="1">
    <location>
        <begin position="15"/>
        <end position="37"/>
    </location>
</feature>